<dbReference type="Pfam" id="PF00107">
    <property type="entry name" value="ADH_zinc_N"/>
    <property type="match status" value="1"/>
</dbReference>
<dbReference type="SUPFAM" id="SSF50129">
    <property type="entry name" value="GroES-like"/>
    <property type="match status" value="1"/>
</dbReference>
<reference evidence="11" key="1">
    <citation type="journal article" date="2019" name="Int. J. Syst. Evol. Microbiol.">
        <title>The Global Catalogue of Microorganisms (GCM) 10K type strain sequencing project: providing services to taxonomists for standard genome sequencing and annotation.</title>
        <authorList>
            <consortium name="The Broad Institute Genomics Platform"/>
            <consortium name="The Broad Institute Genome Sequencing Center for Infectious Disease"/>
            <person name="Wu L."/>
            <person name="Ma J."/>
        </authorList>
    </citation>
    <scope>NUCLEOTIDE SEQUENCE [LARGE SCALE GENOMIC DNA]</scope>
    <source>
        <strain evidence="11">CGMCC 1.15480</strain>
    </source>
</reference>
<evidence type="ECO:0000256" key="3">
    <source>
        <dbReference type="ARBA" id="ARBA00013190"/>
    </source>
</evidence>
<evidence type="ECO:0000256" key="8">
    <source>
        <dbReference type="ARBA" id="ARBA00049243"/>
    </source>
</evidence>
<evidence type="ECO:0000256" key="5">
    <source>
        <dbReference type="ARBA" id="ARBA00022833"/>
    </source>
</evidence>
<dbReference type="InterPro" id="IPR013149">
    <property type="entry name" value="ADH-like_C"/>
</dbReference>
<dbReference type="SMART" id="SM00829">
    <property type="entry name" value="PKS_ER"/>
    <property type="match status" value="1"/>
</dbReference>
<name>A0ABQ1PF70_9MICC</name>
<comment type="catalytic activity">
    <reaction evidence="7">
        <text>a secondary alcohol + NAD(+) = a ketone + NADH + H(+)</text>
        <dbReference type="Rhea" id="RHEA:10740"/>
        <dbReference type="ChEBI" id="CHEBI:15378"/>
        <dbReference type="ChEBI" id="CHEBI:17087"/>
        <dbReference type="ChEBI" id="CHEBI:35681"/>
        <dbReference type="ChEBI" id="CHEBI:57540"/>
        <dbReference type="ChEBI" id="CHEBI:57945"/>
        <dbReference type="EC" id="1.1.1.1"/>
    </reaction>
</comment>
<dbReference type="Proteomes" id="UP000597761">
    <property type="component" value="Unassembled WGS sequence"/>
</dbReference>
<dbReference type="InterPro" id="IPR020843">
    <property type="entry name" value="ER"/>
</dbReference>
<evidence type="ECO:0000256" key="4">
    <source>
        <dbReference type="ARBA" id="ARBA00022723"/>
    </source>
</evidence>
<evidence type="ECO:0000313" key="11">
    <source>
        <dbReference type="Proteomes" id="UP000597761"/>
    </source>
</evidence>
<evidence type="ECO:0000256" key="6">
    <source>
        <dbReference type="ARBA" id="ARBA00023002"/>
    </source>
</evidence>
<dbReference type="SUPFAM" id="SSF51735">
    <property type="entry name" value="NAD(P)-binding Rossmann-fold domains"/>
    <property type="match status" value="1"/>
</dbReference>
<sequence>MKAWQFTGTGKPLELNEVEEPHAGPGEVVVDVKASGVCHSDVTTLDDPGWMALFQHGLPRTMGHESAGVISEVGEGMDHWTVGDRVGLAPVMSDGDALGYGKWDGGFAPKLRATDDNLVALPDEVPFDLGAMATDAGLTAYHAIMAVGGATEGMKVGVIGLGGLGYIGARSAALSGAKVYGAEVNPKTRELKDEIGLVDVAESIDAFKDEGLELIVDYAGFGTTTSAAIEALAEYGTLVQVGMGRLESTINTYPIIINQLTIKGSKSGTKDDLAGIYELMRSGQLTPPMNHITQADIPDAIDKLRAGGVIGRFIAMYD</sequence>
<dbReference type="InterPro" id="IPR036291">
    <property type="entry name" value="NAD(P)-bd_dom_sf"/>
</dbReference>
<dbReference type="PANTHER" id="PTHR42940:SF8">
    <property type="entry name" value="VACUOLAR PROTEIN SORTING-ASSOCIATED PROTEIN 11"/>
    <property type="match status" value="1"/>
</dbReference>
<dbReference type="InterPro" id="IPR011032">
    <property type="entry name" value="GroES-like_sf"/>
</dbReference>
<comment type="similarity">
    <text evidence="2">Belongs to the zinc-containing alcohol dehydrogenase family.</text>
</comment>
<dbReference type="EMBL" id="BMJI01000017">
    <property type="protein sequence ID" value="GGC96128.1"/>
    <property type="molecule type" value="Genomic_DNA"/>
</dbReference>
<dbReference type="InterPro" id="IPR013154">
    <property type="entry name" value="ADH-like_N"/>
</dbReference>
<evidence type="ECO:0000259" key="9">
    <source>
        <dbReference type="SMART" id="SM00829"/>
    </source>
</evidence>
<proteinExistence type="inferred from homology"/>
<dbReference type="EC" id="1.1.1.1" evidence="3"/>
<evidence type="ECO:0000256" key="7">
    <source>
        <dbReference type="ARBA" id="ARBA00049164"/>
    </source>
</evidence>
<feature type="domain" description="Enoyl reductase (ER)" evidence="9">
    <location>
        <begin position="8"/>
        <end position="315"/>
    </location>
</feature>
<keyword evidence="4" id="KW-0479">Metal-binding</keyword>
<evidence type="ECO:0000256" key="1">
    <source>
        <dbReference type="ARBA" id="ARBA00001947"/>
    </source>
</evidence>
<accession>A0ABQ1PF70</accession>
<comment type="cofactor">
    <cofactor evidence="1">
        <name>Zn(2+)</name>
        <dbReference type="ChEBI" id="CHEBI:29105"/>
    </cofactor>
</comment>
<keyword evidence="5" id="KW-0862">Zinc</keyword>
<comment type="catalytic activity">
    <reaction evidence="8">
        <text>a primary alcohol + NAD(+) = an aldehyde + NADH + H(+)</text>
        <dbReference type="Rhea" id="RHEA:10736"/>
        <dbReference type="ChEBI" id="CHEBI:15378"/>
        <dbReference type="ChEBI" id="CHEBI:15734"/>
        <dbReference type="ChEBI" id="CHEBI:17478"/>
        <dbReference type="ChEBI" id="CHEBI:57540"/>
        <dbReference type="ChEBI" id="CHEBI:57945"/>
        <dbReference type="EC" id="1.1.1.1"/>
    </reaction>
</comment>
<comment type="caution">
    <text evidence="10">The sequence shown here is derived from an EMBL/GenBank/DDBJ whole genome shotgun (WGS) entry which is preliminary data.</text>
</comment>
<protein>
    <recommendedName>
        <fullName evidence="3">alcohol dehydrogenase</fullName>
        <ecNumber evidence="3">1.1.1.1</ecNumber>
    </recommendedName>
</protein>
<dbReference type="Gene3D" id="3.90.180.10">
    <property type="entry name" value="Medium-chain alcohol dehydrogenases, catalytic domain"/>
    <property type="match status" value="1"/>
</dbReference>
<keyword evidence="6" id="KW-0560">Oxidoreductase</keyword>
<keyword evidence="11" id="KW-1185">Reference proteome</keyword>
<dbReference type="Pfam" id="PF08240">
    <property type="entry name" value="ADH_N"/>
    <property type="match status" value="1"/>
</dbReference>
<dbReference type="PANTHER" id="PTHR42940">
    <property type="entry name" value="ALCOHOL DEHYDROGENASE 1-RELATED"/>
    <property type="match status" value="1"/>
</dbReference>
<gene>
    <name evidence="10" type="ORF">GCM10011512_23930</name>
</gene>
<organism evidence="10 11">
    <name type="scientific">Tersicoccus solisilvae</name>
    <dbReference type="NCBI Taxonomy" id="1882339"/>
    <lineage>
        <taxon>Bacteria</taxon>
        <taxon>Bacillati</taxon>
        <taxon>Actinomycetota</taxon>
        <taxon>Actinomycetes</taxon>
        <taxon>Micrococcales</taxon>
        <taxon>Micrococcaceae</taxon>
        <taxon>Tersicoccus</taxon>
    </lineage>
</organism>
<evidence type="ECO:0000256" key="2">
    <source>
        <dbReference type="ARBA" id="ARBA00008072"/>
    </source>
</evidence>
<dbReference type="CDD" id="cd08254">
    <property type="entry name" value="hydroxyacyl_CoA_DH"/>
    <property type="match status" value="1"/>
</dbReference>
<evidence type="ECO:0000313" key="10">
    <source>
        <dbReference type="EMBL" id="GGC96128.1"/>
    </source>
</evidence>
<dbReference type="RefSeq" id="WP_188668651.1">
    <property type="nucleotide sequence ID" value="NZ_BMJI01000017.1"/>
</dbReference>